<comment type="caution">
    <text evidence="2">The sequence shown here is derived from an EMBL/GenBank/DDBJ whole genome shotgun (WGS) entry which is preliminary data.</text>
</comment>
<feature type="transmembrane region" description="Helical" evidence="1">
    <location>
        <begin position="114"/>
        <end position="134"/>
    </location>
</feature>
<protein>
    <recommendedName>
        <fullName evidence="4">DUF3592 domain-containing protein</fullName>
    </recommendedName>
</protein>
<evidence type="ECO:0000313" key="3">
    <source>
        <dbReference type="Proteomes" id="UP001052739"/>
    </source>
</evidence>
<dbReference type="RefSeq" id="WP_190224182.1">
    <property type="nucleotide sequence ID" value="NZ_BNBS01000050.1"/>
</dbReference>
<keyword evidence="1" id="KW-1133">Transmembrane helix</keyword>
<name>A0ABQ3P7V7_9ACTN</name>
<keyword evidence="1" id="KW-0472">Membrane</keyword>
<keyword evidence="1" id="KW-0812">Transmembrane</keyword>
<accession>A0ABQ3P7V7</accession>
<gene>
    <name evidence="2" type="ORF">Shyd_24710</name>
</gene>
<evidence type="ECO:0000256" key="1">
    <source>
        <dbReference type="SAM" id="Phobius"/>
    </source>
</evidence>
<sequence length="266" mass="27943">MTATPSLVLRGGESVLRFAGGPVTLHRTDKEHHIPLAAISFVHAEGRSVAIVLTASGTNEPTIYRVTDVSEAGALAFADAVTAALPAAPAPDGAALVTTSPLRAAPEPARARRWTVAAAVGVPLVALDVLIALRAPRGEYALVFWLAVLFAGVGGLLARSAGREAYRQWYLPRHGITVVGRFTHHTNHRKVYRYTDVDGVEHDYATSSGPDEIELAHDPRDPTRVIRPDTPYGRVMGVVATLVGAAMAAGCLTAVVALVTVAVRGG</sequence>
<reference evidence="2" key="1">
    <citation type="submission" date="2024-05" db="EMBL/GenBank/DDBJ databases">
        <title>Whole genome shotgun sequence of Streptomyces hydrogenans NBRC 13475.</title>
        <authorList>
            <person name="Komaki H."/>
            <person name="Tamura T."/>
        </authorList>
    </citation>
    <scope>NUCLEOTIDE SEQUENCE</scope>
    <source>
        <strain evidence="2">NBRC 13475</strain>
    </source>
</reference>
<evidence type="ECO:0008006" key="4">
    <source>
        <dbReference type="Google" id="ProtNLM"/>
    </source>
</evidence>
<proteinExistence type="predicted"/>
<organism evidence="2 3">
    <name type="scientific">Streptomyces hydrogenans</name>
    <dbReference type="NCBI Taxonomy" id="1873719"/>
    <lineage>
        <taxon>Bacteria</taxon>
        <taxon>Bacillati</taxon>
        <taxon>Actinomycetota</taxon>
        <taxon>Actinomycetes</taxon>
        <taxon>Kitasatosporales</taxon>
        <taxon>Streptomycetaceae</taxon>
        <taxon>Streptomyces</taxon>
    </lineage>
</organism>
<feature type="transmembrane region" description="Helical" evidence="1">
    <location>
        <begin position="140"/>
        <end position="158"/>
    </location>
</feature>
<dbReference type="EMBL" id="BNDW01000019">
    <property type="protein sequence ID" value="GHI21100.1"/>
    <property type="molecule type" value="Genomic_DNA"/>
</dbReference>
<keyword evidence="3" id="KW-1185">Reference proteome</keyword>
<dbReference type="Proteomes" id="UP001052739">
    <property type="component" value="Unassembled WGS sequence"/>
</dbReference>
<feature type="transmembrane region" description="Helical" evidence="1">
    <location>
        <begin position="235"/>
        <end position="263"/>
    </location>
</feature>
<evidence type="ECO:0000313" key="2">
    <source>
        <dbReference type="EMBL" id="GHI21100.1"/>
    </source>
</evidence>